<feature type="transmembrane region" description="Helical" evidence="12">
    <location>
        <begin position="267"/>
        <end position="288"/>
    </location>
</feature>
<dbReference type="PROSITE" id="PS51103">
    <property type="entry name" value="PTS_EIIC_TYPE_1"/>
    <property type="match status" value="1"/>
</dbReference>
<feature type="active site" description="Phosphocysteine intermediate; for EIIB activity" evidence="11">
    <location>
        <position position="45"/>
    </location>
</feature>
<dbReference type="Pfam" id="PF00367">
    <property type="entry name" value="PTS_EIIB"/>
    <property type="match status" value="1"/>
</dbReference>
<evidence type="ECO:0000256" key="8">
    <source>
        <dbReference type="ARBA" id="ARBA00022777"/>
    </source>
</evidence>
<keyword evidence="4" id="KW-0762">Sugar transport</keyword>
<protein>
    <submittedName>
        <fullName evidence="15">PTS lactose transporter subunit IIB</fullName>
    </submittedName>
</protein>
<keyword evidence="8" id="KW-0418">Kinase</keyword>
<dbReference type="Gene3D" id="3.30.1360.60">
    <property type="entry name" value="Glucose permease domain IIB"/>
    <property type="match status" value="1"/>
</dbReference>
<dbReference type="SUPFAM" id="SSF55604">
    <property type="entry name" value="Glucose permease domain IIB"/>
    <property type="match status" value="1"/>
</dbReference>
<evidence type="ECO:0000256" key="6">
    <source>
        <dbReference type="ARBA" id="ARBA00022683"/>
    </source>
</evidence>
<keyword evidence="7 12" id="KW-0812">Transmembrane</keyword>
<dbReference type="InterPro" id="IPR003352">
    <property type="entry name" value="PTS_EIIC"/>
</dbReference>
<comment type="subcellular location">
    <subcellularLocation>
        <location evidence="1">Cell membrane</location>
        <topology evidence="1">Multi-pass membrane protein</topology>
    </subcellularLocation>
</comment>
<keyword evidence="16" id="KW-1185">Reference proteome</keyword>
<keyword evidence="5" id="KW-0808">Transferase</keyword>
<gene>
    <name evidence="15" type="ORF">C1O25_00130</name>
</gene>
<sequence>MEITENNNTMAPTKSVHNHSEMSEHLQLLIKALGGQENIVNITHCMTRLRFKLVKDELANKSELEKIKGVKGVVLSQGQTQVVIGVDVEKWYNELSGISQVDEVSEIENRKLFQNAMRVVAGIFGPVVPAIAGAGMLMGLLSGLIATNVISESSDTVFFFRSISVAVFFFLPMLVSFSSAKVFKVNEYLALAVASAMLAPKLIDKAAMLKAAGSSPELNVFGIVPIELMGYGGAIVPAILAVWVLSKITPLVDRLVPSSAKPVITPLLAFAVTSTVVLSFVAPAGMWLSNGAGWVVSSLLEISPTLTGFVFGLTRPITIVFGIHHSMTPISLNNFALYGKDLLMPIMCLGNMAIAGATVAVWYKQRKHPSKEQSSITISSGITAILGITEPALFGVLTKYTKALLAASIAAGVFGAISATIDTHLTTYILSSIFSVPAYLAGGLQNFIQAIFGIVGVFVLSFILTSIVVKTE</sequence>
<evidence type="ECO:0000259" key="14">
    <source>
        <dbReference type="PROSITE" id="PS51103"/>
    </source>
</evidence>
<dbReference type="Pfam" id="PF02378">
    <property type="entry name" value="PTS_EIIC"/>
    <property type="match status" value="1"/>
</dbReference>
<evidence type="ECO:0000256" key="1">
    <source>
        <dbReference type="ARBA" id="ARBA00004651"/>
    </source>
</evidence>
<feature type="transmembrane region" description="Helical" evidence="12">
    <location>
        <begin position="375"/>
        <end position="397"/>
    </location>
</feature>
<evidence type="ECO:0000256" key="7">
    <source>
        <dbReference type="ARBA" id="ARBA00022692"/>
    </source>
</evidence>
<evidence type="ECO:0000256" key="11">
    <source>
        <dbReference type="PROSITE-ProRule" id="PRU00421"/>
    </source>
</evidence>
<dbReference type="EMBL" id="POSM01000001">
    <property type="protein sequence ID" value="PNI03503.1"/>
    <property type="molecule type" value="Genomic_DNA"/>
</dbReference>
<evidence type="ECO:0000313" key="16">
    <source>
        <dbReference type="Proteomes" id="UP000236547"/>
    </source>
</evidence>
<feature type="transmembrane region" description="Helical" evidence="12">
    <location>
        <begin position="403"/>
        <end position="421"/>
    </location>
</feature>
<comment type="caution">
    <text evidence="15">The sequence shown here is derived from an EMBL/GenBank/DDBJ whole genome shotgun (WGS) entry which is preliminary data.</text>
</comment>
<feature type="transmembrane region" description="Helical" evidence="12">
    <location>
        <begin position="223"/>
        <end position="246"/>
    </location>
</feature>
<feature type="transmembrane region" description="Helical" evidence="12">
    <location>
        <begin position="185"/>
        <end position="203"/>
    </location>
</feature>
<evidence type="ECO:0000256" key="5">
    <source>
        <dbReference type="ARBA" id="ARBA00022679"/>
    </source>
</evidence>
<keyword evidence="9 12" id="KW-1133">Transmembrane helix</keyword>
<dbReference type="PANTHER" id="PTHR30175:SF1">
    <property type="entry name" value="PTS SYSTEM ARBUTIN-, CELLOBIOSE-, AND SALICIN-SPECIFIC EIIBC COMPONENT-RELATED"/>
    <property type="match status" value="1"/>
</dbReference>
<organism evidence="15 16">
    <name type="scientific">Vibrio diazotrophicus</name>
    <dbReference type="NCBI Taxonomy" id="685"/>
    <lineage>
        <taxon>Bacteria</taxon>
        <taxon>Pseudomonadati</taxon>
        <taxon>Pseudomonadota</taxon>
        <taxon>Gammaproteobacteria</taxon>
        <taxon>Vibrionales</taxon>
        <taxon>Vibrionaceae</taxon>
        <taxon>Vibrio</taxon>
    </lineage>
</organism>
<dbReference type="InterPro" id="IPR036878">
    <property type="entry name" value="Glu_permease_IIB"/>
</dbReference>
<dbReference type="InterPro" id="IPR050558">
    <property type="entry name" value="PTS_Sugar-Specific_Components"/>
</dbReference>
<dbReference type="CDD" id="cd00212">
    <property type="entry name" value="PTS_IIB_glc"/>
    <property type="match status" value="1"/>
</dbReference>
<dbReference type="InterPro" id="IPR018113">
    <property type="entry name" value="PTrfase_EIIB_Cys"/>
</dbReference>
<feature type="transmembrane region" description="Helical" evidence="12">
    <location>
        <begin position="450"/>
        <end position="469"/>
    </location>
</feature>
<feature type="transmembrane region" description="Helical" evidence="12">
    <location>
        <begin position="158"/>
        <end position="178"/>
    </location>
</feature>
<evidence type="ECO:0000313" key="15">
    <source>
        <dbReference type="EMBL" id="PNI03503.1"/>
    </source>
</evidence>
<evidence type="ECO:0000256" key="3">
    <source>
        <dbReference type="ARBA" id="ARBA00022475"/>
    </source>
</evidence>
<accession>A0ABX4WFY3</accession>
<feature type="transmembrane region" description="Helical" evidence="12">
    <location>
        <begin position="342"/>
        <end position="363"/>
    </location>
</feature>
<feature type="domain" description="PTS EIIB type-1" evidence="13">
    <location>
        <begin position="23"/>
        <end position="105"/>
    </location>
</feature>
<feature type="domain" description="PTS EIIC type-1" evidence="14">
    <location>
        <begin position="118"/>
        <end position="472"/>
    </location>
</feature>
<feature type="transmembrane region" description="Helical" evidence="12">
    <location>
        <begin position="119"/>
        <end position="146"/>
    </location>
</feature>
<proteinExistence type="predicted"/>
<dbReference type="PANTHER" id="PTHR30175">
    <property type="entry name" value="PHOSPHOTRANSFERASE SYSTEM TRANSPORT PROTEIN"/>
    <property type="match status" value="1"/>
</dbReference>
<dbReference type="PROSITE" id="PS51098">
    <property type="entry name" value="PTS_EIIB_TYPE_1"/>
    <property type="match status" value="1"/>
</dbReference>
<dbReference type="InterPro" id="IPR001996">
    <property type="entry name" value="PTS_IIB_1"/>
</dbReference>
<evidence type="ECO:0000256" key="4">
    <source>
        <dbReference type="ARBA" id="ARBA00022597"/>
    </source>
</evidence>
<dbReference type="Proteomes" id="UP000236547">
    <property type="component" value="Unassembled WGS sequence"/>
</dbReference>
<evidence type="ECO:0000259" key="13">
    <source>
        <dbReference type="PROSITE" id="PS51098"/>
    </source>
</evidence>
<evidence type="ECO:0000256" key="9">
    <source>
        <dbReference type="ARBA" id="ARBA00022989"/>
    </source>
</evidence>
<keyword evidence="3" id="KW-1003">Cell membrane</keyword>
<evidence type="ECO:0000256" key="12">
    <source>
        <dbReference type="SAM" id="Phobius"/>
    </source>
</evidence>
<name>A0ABX4WFY3_VIBDI</name>
<keyword evidence="6" id="KW-0598">Phosphotransferase system</keyword>
<keyword evidence="10 12" id="KW-0472">Membrane</keyword>
<dbReference type="InterPro" id="IPR013013">
    <property type="entry name" value="PTS_EIIC_1"/>
</dbReference>
<evidence type="ECO:0000256" key="2">
    <source>
        <dbReference type="ARBA" id="ARBA00022448"/>
    </source>
</evidence>
<reference evidence="15 16" key="1">
    <citation type="submission" date="2018-01" db="EMBL/GenBank/DDBJ databases">
        <title>Draft genome sequences of six Vibrio diazotrophicus strains isolated from deep-sea sediments of the Baltic Sea.</title>
        <authorList>
            <person name="Castillo D."/>
            <person name="Vandieken V."/>
            <person name="Chiang O."/>
            <person name="Middelboe M."/>
        </authorList>
    </citation>
    <scope>NUCLEOTIDE SEQUENCE [LARGE SCALE GENOMIC DNA]</scope>
    <source>
        <strain evidence="15 16">65.10M</strain>
    </source>
</reference>
<evidence type="ECO:0000256" key="10">
    <source>
        <dbReference type="ARBA" id="ARBA00023136"/>
    </source>
</evidence>
<keyword evidence="2" id="KW-0813">Transport</keyword>